<accession>G2XSZ5</accession>
<dbReference type="EMBL" id="FQ790264">
    <property type="protein sequence ID" value="CCD43709.1"/>
    <property type="molecule type" value="Genomic_DNA"/>
</dbReference>
<organism evidence="2 3">
    <name type="scientific">Botryotinia fuckeliana (strain T4)</name>
    <name type="common">Noble rot fungus</name>
    <name type="synonym">Botrytis cinerea</name>
    <dbReference type="NCBI Taxonomy" id="999810"/>
    <lineage>
        <taxon>Eukaryota</taxon>
        <taxon>Fungi</taxon>
        <taxon>Dikarya</taxon>
        <taxon>Ascomycota</taxon>
        <taxon>Pezizomycotina</taxon>
        <taxon>Leotiomycetes</taxon>
        <taxon>Helotiales</taxon>
        <taxon>Sclerotiniaceae</taxon>
        <taxon>Botrytis</taxon>
    </lineage>
</organism>
<feature type="region of interest" description="Disordered" evidence="1">
    <location>
        <begin position="1"/>
        <end position="23"/>
    </location>
</feature>
<dbReference type="HOGENOM" id="CLU_2775624_0_0_1"/>
<dbReference type="Proteomes" id="UP000008177">
    <property type="component" value="Unplaced contigs"/>
</dbReference>
<evidence type="ECO:0000313" key="3">
    <source>
        <dbReference type="Proteomes" id="UP000008177"/>
    </source>
</evidence>
<proteinExistence type="predicted"/>
<dbReference type="AlphaFoldDB" id="G2XSZ5"/>
<sequence>MPSNLVSGDLDVKSESDVVDDGDENYQAPAHALLTFEQIRDQNSHEWWYDGEDCYGNNEDGTSRVHNQT</sequence>
<name>G2XSZ5_BOTF4</name>
<protein>
    <submittedName>
        <fullName evidence="2">Uncharacterized protein</fullName>
    </submittedName>
</protein>
<evidence type="ECO:0000313" key="2">
    <source>
        <dbReference type="EMBL" id="CCD43709.1"/>
    </source>
</evidence>
<gene>
    <name evidence="2" type="ORF">BofuT4_uP063410.1</name>
</gene>
<evidence type="ECO:0000256" key="1">
    <source>
        <dbReference type="SAM" id="MobiDB-lite"/>
    </source>
</evidence>
<reference evidence="3" key="1">
    <citation type="journal article" date="2011" name="PLoS Genet.">
        <title>Genomic analysis of the necrotrophic fungal pathogens Sclerotinia sclerotiorum and Botrytis cinerea.</title>
        <authorList>
            <person name="Amselem J."/>
            <person name="Cuomo C.A."/>
            <person name="van Kan J.A."/>
            <person name="Viaud M."/>
            <person name="Benito E.P."/>
            <person name="Couloux A."/>
            <person name="Coutinho P.M."/>
            <person name="de Vries R.P."/>
            <person name="Dyer P.S."/>
            <person name="Fillinger S."/>
            <person name="Fournier E."/>
            <person name="Gout L."/>
            <person name="Hahn M."/>
            <person name="Kohn L."/>
            <person name="Lapalu N."/>
            <person name="Plummer K.M."/>
            <person name="Pradier J.M."/>
            <person name="Quevillon E."/>
            <person name="Sharon A."/>
            <person name="Simon A."/>
            <person name="ten Have A."/>
            <person name="Tudzynski B."/>
            <person name="Tudzynski P."/>
            <person name="Wincker P."/>
            <person name="Andrew M."/>
            <person name="Anthouard V."/>
            <person name="Beever R.E."/>
            <person name="Beffa R."/>
            <person name="Benoit I."/>
            <person name="Bouzid O."/>
            <person name="Brault B."/>
            <person name="Chen Z."/>
            <person name="Choquer M."/>
            <person name="Collemare J."/>
            <person name="Cotton P."/>
            <person name="Danchin E.G."/>
            <person name="Da Silva C."/>
            <person name="Gautier A."/>
            <person name="Giraud C."/>
            <person name="Giraud T."/>
            <person name="Gonzalez C."/>
            <person name="Grossetete S."/>
            <person name="Guldener U."/>
            <person name="Henrissat B."/>
            <person name="Howlett B.J."/>
            <person name="Kodira C."/>
            <person name="Kretschmer M."/>
            <person name="Lappartient A."/>
            <person name="Leroch M."/>
            <person name="Levis C."/>
            <person name="Mauceli E."/>
            <person name="Neuveglise C."/>
            <person name="Oeser B."/>
            <person name="Pearson M."/>
            <person name="Poulain J."/>
            <person name="Poussereau N."/>
            <person name="Quesneville H."/>
            <person name="Rascle C."/>
            <person name="Schumacher J."/>
            <person name="Segurens B."/>
            <person name="Sexton A."/>
            <person name="Silva E."/>
            <person name="Sirven C."/>
            <person name="Soanes D.M."/>
            <person name="Talbot N.J."/>
            <person name="Templeton M."/>
            <person name="Yandava C."/>
            <person name="Yarden O."/>
            <person name="Zeng Q."/>
            <person name="Rollins J.A."/>
            <person name="Lebrun M.H."/>
            <person name="Dickman M."/>
        </authorList>
    </citation>
    <scope>NUCLEOTIDE SEQUENCE [LARGE SCALE GENOMIC DNA]</scope>
    <source>
        <strain evidence="3">T4</strain>
    </source>
</reference>
<dbReference type="InParanoid" id="G2XSZ5"/>